<name>A0AC35U9L7_9BILA</name>
<proteinExistence type="predicted"/>
<evidence type="ECO:0000313" key="2">
    <source>
        <dbReference type="WBParaSite" id="RSKR_0000909200.1"/>
    </source>
</evidence>
<accession>A0AC35U9L7</accession>
<protein>
    <submittedName>
        <fullName evidence="2">AB hydrolase-1 domain-containing protein</fullName>
    </submittedName>
</protein>
<sequence>MVHQRDCNCFMWNPGLHKDWKYVLPFCQEQNIRLIALNFPGFGETPHDDRFTMLNTERLAFVNQVLKARKIEPNEKLLYMGYNRSSESVLKLGALNSDNFVGIILVNGVGMTIHRGIKSFWLISISSYLWETFPRMRGTFINPFAFTICSKIGVKTPNGQIAMNCARAMKTFDLPNQKKYFDMINKTM</sequence>
<organism evidence="1 2">
    <name type="scientific">Rhabditophanes sp. KR3021</name>
    <dbReference type="NCBI Taxonomy" id="114890"/>
    <lineage>
        <taxon>Eukaryota</taxon>
        <taxon>Metazoa</taxon>
        <taxon>Ecdysozoa</taxon>
        <taxon>Nematoda</taxon>
        <taxon>Chromadorea</taxon>
        <taxon>Rhabditida</taxon>
        <taxon>Tylenchina</taxon>
        <taxon>Panagrolaimomorpha</taxon>
        <taxon>Strongyloidoidea</taxon>
        <taxon>Alloionematidae</taxon>
        <taxon>Rhabditophanes</taxon>
    </lineage>
</organism>
<dbReference type="Proteomes" id="UP000095286">
    <property type="component" value="Unplaced"/>
</dbReference>
<dbReference type="WBParaSite" id="RSKR_0000909200.1">
    <property type="protein sequence ID" value="RSKR_0000909200.1"/>
    <property type="gene ID" value="RSKR_0000909200"/>
</dbReference>
<evidence type="ECO:0000313" key="1">
    <source>
        <dbReference type="Proteomes" id="UP000095286"/>
    </source>
</evidence>
<reference evidence="2" key="1">
    <citation type="submission" date="2016-11" db="UniProtKB">
        <authorList>
            <consortium name="WormBaseParasite"/>
        </authorList>
    </citation>
    <scope>IDENTIFICATION</scope>
    <source>
        <strain evidence="2">KR3021</strain>
    </source>
</reference>